<feature type="chain" id="PRO_5008582020" description="Serpin domain-containing protein" evidence="5">
    <location>
        <begin position="20"/>
        <end position="484"/>
    </location>
</feature>
<feature type="non-terminal residue" evidence="7">
    <location>
        <position position="1"/>
    </location>
</feature>
<protein>
    <recommendedName>
        <fullName evidence="6">Serpin domain-containing protein</fullName>
    </recommendedName>
</protein>
<evidence type="ECO:0000256" key="4">
    <source>
        <dbReference type="SAM" id="MobiDB-lite"/>
    </source>
</evidence>
<evidence type="ECO:0000256" key="5">
    <source>
        <dbReference type="SAM" id="SignalP"/>
    </source>
</evidence>
<feature type="compositionally biased region" description="Basic and acidic residues" evidence="4">
    <location>
        <begin position="191"/>
        <end position="206"/>
    </location>
</feature>
<dbReference type="InterPro" id="IPR023795">
    <property type="entry name" value="Serpin_CS"/>
</dbReference>
<dbReference type="GO" id="GO:0005615">
    <property type="term" value="C:extracellular space"/>
    <property type="evidence" value="ECO:0007669"/>
    <property type="project" value="InterPro"/>
</dbReference>
<dbReference type="PROSITE" id="PS00284">
    <property type="entry name" value="SERPIN"/>
    <property type="match status" value="1"/>
</dbReference>
<feature type="signal peptide" evidence="5">
    <location>
        <begin position="1"/>
        <end position="19"/>
    </location>
</feature>
<feature type="compositionally biased region" description="Basic and acidic residues" evidence="4">
    <location>
        <begin position="221"/>
        <end position="237"/>
    </location>
</feature>
<sequence length="484" mass="54459">KLYAILLTLLSLSIQKINGAALQFDSNFVGEGTNELATTLLQGFVEEDKNFVFSPLGFSSILAILSEGARGETRNQLVNILHLPEDTYSVRQTYKGILGELKEKYFLNHPQLKTWFYVYKNYSVDQSYKDVLTEYYLTEVATVDRVHSELSFETDDSTEIKPVYTTETEESNSTLTGETNSSSSDATQQKMDIKDEKKKHQEKTDLQESENSEVEQNTELKTIKTSEDDTSRKSKKDKDIVSIISANRIVGRNSSDTGISPNSKMILFNGLFFHGDWSIPFTISKDKDETSFYKSKEEKISVTTMMTKGDFLTGEIDDLDCEAIEIPYEGGKYTMLILLPKSRDGLSKLTSDLTGYSLSKIYSDLDLHPTEVYLPKFNFQTISDPRSILEKSGVTDIFSEKADLSGITPEELKLGDLVQMVTVTVDEGSSQTNFLTATDIGARDNFEFRVDHPFLFFIRDRTNNVIIVAGKVMDPTCDNGFLST</sequence>
<dbReference type="InterPro" id="IPR042178">
    <property type="entry name" value="Serpin_sf_1"/>
</dbReference>
<gene>
    <name evidence="7" type="ORF">g.7965</name>
</gene>
<dbReference type="Gene3D" id="3.30.497.10">
    <property type="entry name" value="Antithrombin, subunit I, domain 2"/>
    <property type="match status" value="2"/>
</dbReference>
<dbReference type="PANTHER" id="PTHR11461">
    <property type="entry name" value="SERINE PROTEASE INHIBITOR, SERPIN"/>
    <property type="match status" value="1"/>
</dbReference>
<proteinExistence type="inferred from homology"/>
<dbReference type="InterPro" id="IPR000215">
    <property type="entry name" value="Serpin_fam"/>
</dbReference>
<evidence type="ECO:0000256" key="1">
    <source>
        <dbReference type="ARBA" id="ARBA00022690"/>
    </source>
</evidence>
<feature type="domain" description="Serpin" evidence="6">
    <location>
        <begin position="38"/>
        <end position="475"/>
    </location>
</feature>
<reference evidence="7" key="1">
    <citation type="submission" date="2015-12" db="EMBL/GenBank/DDBJ databases">
        <title>De novo transcriptome assembly of four potential Pierce s Disease insect vectors from Arizona vineyards.</title>
        <authorList>
            <person name="Tassone E.E."/>
        </authorList>
    </citation>
    <scope>NUCLEOTIDE SEQUENCE</scope>
</reference>
<dbReference type="AlphaFoldDB" id="A0A1B6EEA5"/>
<dbReference type="PANTHER" id="PTHR11461:SF292">
    <property type="entry name" value="SERPIN 100A"/>
    <property type="match status" value="1"/>
</dbReference>
<dbReference type="InterPro" id="IPR042185">
    <property type="entry name" value="Serpin_sf_2"/>
</dbReference>
<dbReference type="InterPro" id="IPR036186">
    <property type="entry name" value="Serpin_sf"/>
</dbReference>
<accession>A0A1B6EEA5</accession>
<organism evidence="7">
    <name type="scientific">Clastoptera arizonana</name>
    <name type="common">Arizona spittle bug</name>
    <dbReference type="NCBI Taxonomy" id="38151"/>
    <lineage>
        <taxon>Eukaryota</taxon>
        <taxon>Metazoa</taxon>
        <taxon>Ecdysozoa</taxon>
        <taxon>Arthropoda</taxon>
        <taxon>Hexapoda</taxon>
        <taxon>Insecta</taxon>
        <taxon>Pterygota</taxon>
        <taxon>Neoptera</taxon>
        <taxon>Paraneoptera</taxon>
        <taxon>Hemiptera</taxon>
        <taxon>Auchenorrhyncha</taxon>
        <taxon>Cercopoidea</taxon>
        <taxon>Clastopteridae</taxon>
        <taxon>Clastoptera</taxon>
    </lineage>
</organism>
<dbReference type="Gene3D" id="2.30.39.10">
    <property type="entry name" value="Alpha-1-antitrypsin, domain 1"/>
    <property type="match status" value="2"/>
</dbReference>
<feature type="compositionally biased region" description="Low complexity" evidence="4">
    <location>
        <begin position="171"/>
        <end position="184"/>
    </location>
</feature>
<keyword evidence="1" id="KW-0646">Protease inhibitor</keyword>
<dbReference type="GO" id="GO:0004867">
    <property type="term" value="F:serine-type endopeptidase inhibitor activity"/>
    <property type="evidence" value="ECO:0007669"/>
    <property type="project" value="UniProtKB-KW"/>
</dbReference>
<dbReference type="EMBL" id="GEDC01001061">
    <property type="protein sequence ID" value="JAS36237.1"/>
    <property type="molecule type" value="Transcribed_RNA"/>
</dbReference>
<name>A0A1B6EEA5_9HEMI</name>
<keyword evidence="2" id="KW-0722">Serine protease inhibitor</keyword>
<evidence type="ECO:0000259" key="6">
    <source>
        <dbReference type="SMART" id="SM00093"/>
    </source>
</evidence>
<dbReference type="CDD" id="cd00172">
    <property type="entry name" value="serpin"/>
    <property type="match status" value="1"/>
</dbReference>
<evidence type="ECO:0000256" key="3">
    <source>
        <dbReference type="RuleBase" id="RU000411"/>
    </source>
</evidence>
<evidence type="ECO:0000256" key="2">
    <source>
        <dbReference type="ARBA" id="ARBA00022900"/>
    </source>
</evidence>
<keyword evidence="5" id="KW-0732">Signal</keyword>
<evidence type="ECO:0000313" key="7">
    <source>
        <dbReference type="EMBL" id="JAS36237.1"/>
    </source>
</evidence>
<comment type="similarity">
    <text evidence="3">Belongs to the serpin family.</text>
</comment>
<feature type="region of interest" description="Disordered" evidence="4">
    <location>
        <begin position="156"/>
        <end position="237"/>
    </location>
</feature>
<dbReference type="Pfam" id="PF00079">
    <property type="entry name" value="Serpin"/>
    <property type="match status" value="2"/>
</dbReference>
<dbReference type="InterPro" id="IPR023796">
    <property type="entry name" value="Serpin_dom"/>
</dbReference>
<dbReference type="SUPFAM" id="SSF56574">
    <property type="entry name" value="Serpins"/>
    <property type="match status" value="1"/>
</dbReference>
<dbReference type="SMART" id="SM00093">
    <property type="entry name" value="SERPIN"/>
    <property type="match status" value="1"/>
</dbReference>